<accession>A0A2I7SKS1</accession>
<gene>
    <name evidence="2" type="ORF">C1A40_13970</name>
</gene>
<dbReference type="InterPro" id="IPR046109">
    <property type="entry name" value="DUF6046"/>
</dbReference>
<dbReference type="OrthoDB" id="1351182at2"/>
<reference evidence="3" key="1">
    <citation type="submission" date="2018-01" db="EMBL/GenBank/DDBJ databases">
        <title>Complete genome of Tamlana sp. UJ94.</title>
        <authorList>
            <person name="Jung J."/>
            <person name="Chung D."/>
            <person name="Bae S.S."/>
            <person name="Baek K."/>
        </authorList>
    </citation>
    <scope>NUCLEOTIDE SEQUENCE [LARGE SCALE GENOMIC DNA]</scope>
    <source>
        <strain evidence="3">UJ94</strain>
    </source>
</reference>
<dbReference type="Pfam" id="PF19512">
    <property type="entry name" value="DUF6046"/>
    <property type="match status" value="1"/>
</dbReference>
<dbReference type="EMBL" id="CP025938">
    <property type="protein sequence ID" value="AUS06483.1"/>
    <property type="molecule type" value="Genomic_DNA"/>
</dbReference>
<proteinExistence type="predicted"/>
<evidence type="ECO:0000313" key="3">
    <source>
        <dbReference type="Proteomes" id="UP000236592"/>
    </source>
</evidence>
<dbReference type="Proteomes" id="UP000236592">
    <property type="component" value="Chromosome"/>
</dbReference>
<name>A0A2I7SKS1_9FLAO</name>
<feature type="domain" description="DUF6046" evidence="1">
    <location>
        <begin position="66"/>
        <end position="183"/>
    </location>
</feature>
<dbReference type="KEGG" id="taj:C1A40_13970"/>
<dbReference type="RefSeq" id="WP_102996434.1">
    <property type="nucleotide sequence ID" value="NZ_CP025938.1"/>
</dbReference>
<organism evidence="2 3">
    <name type="scientific">Pseudotamlana carrageenivorans</name>
    <dbReference type="NCBI Taxonomy" id="2069432"/>
    <lineage>
        <taxon>Bacteria</taxon>
        <taxon>Pseudomonadati</taxon>
        <taxon>Bacteroidota</taxon>
        <taxon>Flavobacteriia</taxon>
        <taxon>Flavobacteriales</taxon>
        <taxon>Flavobacteriaceae</taxon>
        <taxon>Pseudotamlana</taxon>
    </lineage>
</organism>
<evidence type="ECO:0000259" key="1">
    <source>
        <dbReference type="Pfam" id="PF19512"/>
    </source>
</evidence>
<evidence type="ECO:0000313" key="2">
    <source>
        <dbReference type="EMBL" id="AUS06483.1"/>
    </source>
</evidence>
<protein>
    <recommendedName>
        <fullName evidence="1">DUF6046 domain-containing protein</fullName>
    </recommendedName>
</protein>
<keyword evidence="3" id="KW-1185">Reference proteome</keyword>
<sequence length="198" mass="22519">MAEFDIKELVAKAHFDYVGPAFPQWWGKNKTAFVIPNLENVSAAYLNGHTPYFMPVKLLYNGQTFTLPNEPLVGLSLAKTIVETATVGKHRKGTVKEYITTEDYQISFRGVCFDEDNMEAYPAIEVKNLNRLFEINEAIEVIDNPFFELFGIRSIVLKDIQFDEMAGQLGMQRYVITAVSDQDFYADLSEQKIINVLS</sequence>
<dbReference type="AlphaFoldDB" id="A0A2I7SKS1"/>